<dbReference type="OrthoDB" id="42094at2759"/>
<organism evidence="1 2">
    <name type="scientific">Pelagomonas calceolata</name>
    <dbReference type="NCBI Taxonomy" id="35677"/>
    <lineage>
        <taxon>Eukaryota</taxon>
        <taxon>Sar</taxon>
        <taxon>Stramenopiles</taxon>
        <taxon>Ochrophyta</taxon>
        <taxon>Pelagophyceae</taxon>
        <taxon>Pelagomonadales</taxon>
        <taxon>Pelagomonadaceae</taxon>
        <taxon>Pelagomonas</taxon>
    </lineage>
</organism>
<evidence type="ECO:0000313" key="2">
    <source>
        <dbReference type="Proteomes" id="UP000789595"/>
    </source>
</evidence>
<dbReference type="EMBL" id="CAKKNE010000002">
    <property type="protein sequence ID" value="CAH0369777.1"/>
    <property type="molecule type" value="Genomic_DNA"/>
</dbReference>
<reference evidence="1" key="1">
    <citation type="submission" date="2021-11" db="EMBL/GenBank/DDBJ databases">
        <authorList>
            <consortium name="Genoscope - CEA"/>
            <person name="William W."/>
        </authorList>
    </citation>
    <scope>NUCLEOTIDE SEQUENCE</scope>
</reference>
<protein>
    <submittedName>
        <fullName evidence="1">Uncharacterized protein</fullName>
    </submittedName>
</protein>
<gene>
    <name evidence="1" type="ORF">PECAL_2P29150</name>
</gene>
<proteinExistence type="predicted"/>
<name>A0A8J2SMD9_9STRA</name>
<dbReference type="AlphaFoldDB" id="A0A8J2SMD9"/>
<dbReference type="Proteomes" id="UP000789595">
    <property type="component" value="Unassembled WGS sequence"/>
</dbReference>
<keyword evidence="2" id="KW-1185">Reference proteome</keyword>
<sequence length="177" mass="19156">MIGLAVSVLIATSPVPVMDVLQVYGRLAGPECFGKTVPAAAGASCQLTAARIRETIGDVSSEAGFEARLAALPFRWPLKPYGTAASPSNVKTVAINKNAETAVYMRELEQRRLYNKNDPTGPLPTSLRPALDAQLSREPVSPEASKLAFRALRGAPTLDWFSFLERIGAEQVVWPRY</sequence>
<evidence type="ECO:0000313" key="1">
    <source>
        <dbReference type="EMBL" id="CAH0369777.1"/>
    </source>
</evidence>
<comment type="caution">
    <text evidence="1">The sequence shown here is derived from an EMBL/GenBank/DDBJ whole genome shotgun (WGS) entry which is preliminary data.</text>
</comment>
<accession>A0A8J2SMD9</accession>